<gene>
    <name evidence="1" type="ORF">ACFPIJ_14025</name>
</gene>
<evidence type="ECO:0000313" key="1">
    <source>
        <dbReference type="EMBL" id="MFC4998949.1"/>
    </source>
</evidence>
<name>A0ABV9VT19_9ACTN</name>
<sequence length="42" mass="4434">MIRSVTTPAVPDAHAVQALLAMAEAIEVVSAVPLDAPRPLRR</sequence>
<proteinExistence type="predicted"/>
<dbReference type="Proteomes" id="UP001595912">
    <property type="component" value="Unassembled WGS sequence"/>
</dbReference>
<protein>
    <submittedName>
        <fullName evidence="1">Uncharacterized protein</fullName>
    </submittedName>
</protein>
<dbReference type="RefSeq" id="WP_380115223.1">
    <property type="nucleotide sequence ID" value="NZ_JBHSIU010000014.1"/>
</dbReference>
<accession>A0ABV9VT19</accession>
<reference evidence="2" key="1">
    <citation type="journal article" date="2019" name="Int. J. Syst. Evol. Microbiol.">
        <title>The Global Catalogue of Microorganisms (GCM) 10K type strain sequencing project: providing services to taxonomists for standard genome sequencing and annotation.</title>
        <authorList>
            <consortium name="The Broad Institute Genomics Platform"/>
            <consortium name="The Broad Institute Genome Sequencing Center for Infectious Disease"/>
            <person name="Wu L."/>
            <person name="Ma J."/>
        </authorList>
    </citation>
    <scope>NUCLEOTIDE SEQUENCE [LARGE SCALE GENOMIC DNA]</scope>
    <source>
        <strain evidence="2">CGMCC 4.7152</strain>
    </source>
</reference>
<organism evidence="1 2">
    <name type="scientific">Dactylosporangium cerinum</name>
    <dbReference type="NCBI Taxonomy" id="1434730"/>
    <lineage>
        <taxon>Bacteria</taxon>
        <taxon>Bacillati</taxon>
        <taxon>Actinomycetota</taxon>
        <taxon>Actinomycetes</taxon>
        <taxon>Micromonosporales</taxon>
        <taxon>Micromonosporaceae</taxon>
        <taxon>Dactylosporangium</taxon>
    </lineage>
</organism>
<keyword evidence="2" id="KW-1185">Reference proteome</keyword>
<evidence type="ECO:0000313" key="2">
    <source>
        <dbReference type="Proteomes" id="UP001595912"/>
    </source>
</evidence>
<dbReference type="EMBL" id="JBHSIU010000014">
    <property type="protein sequence ID" value="MFC4998949.1"/>
    <property type="molecule type" value="Genomic_DNA"/>
</dbReference>
<comment type="caution">
    <text evidence="1">The sequence shown here is derived from an EMBL/GenBank/DDBJ whole genome shotgun (WGS) entry which is preliminary data.</text>
</comment>